<gene>
    <name evidence="5" type="ORF">MNBD_GAMMA25-1009</name>
</gene>
<feature type="domain" description="Outer membrane lipoprotein BamD-like" evidence="4">
    <location>
        <begin position="31"/>
        <end position="231"/>
    </location>
</feature>
<dbReference type="AlphaFoldDB" id="A0A3B1BJA1"/>
<dbReference type="InterPro" id="IPR039565">
    <property type="entry name" value="BamD-like"/>
</dbReference>
<dbReference type="NCBIfam" id="TIGR03302">
    <property type="entry name" value="OM_YfiO"/>
    <property type="match status" value="1"/>
</dbReference>
<keyword evidence="2" id="KW-0472">Membrane</keyword>
<name>A0A3B1BJA1_9ZZZZ</name>
<dbReference type="Pfam" id="PF13525">
    <property type="entry name" value="YfiO"/>
    <property type="match status" value="1"/>
</dbReference>
<sequence length="246" mass="28488">MRKLILLLALILLLPACTTIPANTSLFKIKYKELMNNASSEAVMVDIEQFNELDELASTDSEHMQAKLALAFAYYKDVQFAVSVEHLEAFINNYPSYPHLDYVLYLRALATKAQGKLELTQAINNISANTSYPEKLRLAHTYFIDLITRYPKSQYSSQALNFMKNIRTNLAAYEMFVARYDLVEGNYEEVIRRCRYVIEFYENTPVVNQAYKLQARTYRLMKQPEQAEKIEKIQKQKLAEQALGSH</sequence>
<evidence type="ECO:0000313" key="5">
    <source>
        <dbReference type="EMBL" id="VAX11508.1"/>
    </source>
</evidence>
<keyword evidence="3" id="KW-0998">Cell outer membrane</keyword>
<evidence type="ECO:0000256" key="3">
    <source>
        <dbReference type="ARBA" id="ARBA00023237"/>
    </source>
</evidence>
<dbReference type="SUPFAM" id="SSF48452">
    <property type="entry name" value="TPR-like"/>
    <property type="match status" value="1"/>
</dbReference>
<dbReference type="InterPro" id="IPR017689">
    <property type="entry name" value="BamD"/>
</dbReference>
<organism evidence="5">
    <name type="scientific">hydrothermal vent metagenome</name>
    <dbReference type="NCBI Taxonomy" id="652676"/>
    <lineage>
        <taxon>unclassified sequences</taxon>
        <taxon>metagenomes</taxon>
        <taxon>ecological metagenomes</taxon>
    </lineage>
</organism>
<dbReference type="Gene3D" id="1.25.40.10">
    <property type="entry name" value="Tetratricopeptide repeat domain"/>
    <property type="match status" value="1"/>
</dbReference>
<dbReference type="InterPro" id="IPR011990">
    <property type="entry name" value="TPR-like_helical_dom_sf"/>
</dbReference>
<evidence type="ECO:0000256" key="2">
    <source>
        <dbReference type="ARBA" id="ARBA00023136"/>
    </source>
</evidence>
<protein>
    <recommendedName>
        <fullName evidence="4">Outer membrane lipoprotein BamD-like domain-containing protein</fullName>
    </recommendedName>
</protein>
<proteinExistence type="predicted"/>
<evidence type="ECO:0000259" key="4">
    <source>
        <dbReference type="Pfam" id="PF13525"/>
    </source>
</evidence>
<keyword evidence="1" id="KW-0732">Signal</keyword>
<evidence type="ECO:0000256" key="1">
    <source>
        <dbReference type="ARBA" id="ARBA00022729"/>
    </source>
</evidence>
<accession>A0A3B1BJA1</accession>
<dbReference type="EMBL" id="UOFY01000069">
    <property type="protein sequence ID" value="VAX11508.1"/>
    <property type="molecule type" value="Genomic_DNA"/>
</dbReference>
<reference evidence="5" key="1">
    <citation type="submission" date="2018-06" db="EMBL/GenBank/DDBJ databases">
        <authorList>
            <person name="Zhirakovskaya E."/>
        </authorList>
    </citation>
    <scope>NUCLEOTIDE SEQUENCE</scope>
</reference>